<name>A0A2I4F5Q1_JUGRE</name>
<comment type="similarity">
    <text evidence="2">Belongs to the PPR family. PCMP-E subfamily.</text>
</comment>
<dbReference type="InterPro" id="IPR046960">
    <property type="entry name" value="PPR_At4g14850-like_plant"/>
</dbReference>
<accession>A0A2I4F5Q1</accession>
<dbReference type="GeneID" id="108995809"/>
<dbReference type="PANTHER" id="PTHR47926:SF492">
    <property type="entry name" value="DYW DOMAIN-CONTAINING PROTEIN"/>
    <property type="match status" value="1"/>
</dbReference>
<keyword evidence="1" id="KW-0677">Repeat</keyword>
<dbReference type="FunCoup" id="A0A2I4F5Q1">
    <property type="interactions" value="422"/>
</dbReference>
<dbReference type="FunFam" id="1.25.40.10:FF:000031">
    <property type="entry name" value="Pentatricopeptide repeat-containing protein mitochondrial"/>
    <property type="match status" value="1"/>
</dbReference>
<gene>
    <name evidence="4" type="primary">LOC108995809</name>
</gene>
<evidence type="ECO:0000256" key="2">
    <source>
        <dbReference type="ARBA" id="ARBA00061659"/>
    </source>
</evidence>
<evidence type="ECO:0000313" key="3">
    <source>
        <dbReference type="Proteomes" id="UP000235220"/>
    </source>
</evidence>
<dbReference type="GO" id="GO:0009451">
    <property type="term" value="P:RNA modification"/>
    <property type="evidence" value="ECO:0007669"/>
    <property type="project" value="InterPro"/>
</dbReference>
<dbReference type="InterPro" id="IPR011990">
    <property type="entry name" value="TPR-like_helical_dom_sf"/>
</dbReference>
<protein>
    <submittedName>
        <fullName evidence="4">Pentatricopeptide repeat-containing protein At3g04750, mitochondrial</fullName>
    </submittedName>
</protein>
<reference evidence="4" key="1">
    <citation type="submission" date="2025-08" db="UniProtKB">
        <authorList>
            <consortium name="RefSeq"/>
        </authorList>
    </citation>
    <scope>IDENTIFICATION</scope>
    <source>
        <tissue evidence="4">Leaves</tissue>
    </source>
</reference>
<dbReference type="Pfam" id="PF13041">
    <property type="entry name" value="PPR_2"/>
    <property type="match status" value="3"/>
</dbReference>
<dbReference type="AlphaFoldDB" id="A0A2I4F5Q1"/>
<dbReference type="GO" id="GO:0003723">
    <property type="term" value="F:RNA binding"/>
    <property type="evidence" value="ECO:0007669"/>
    <property type="project" value="InterPro"/>
</dbReference>
<dbReference type="Gene3D" id="1.25.40.10">
    <property type="entry name" value="Tetratricopeptide repeat domain"/>
    <property type="match status" value="4"/>
</dbReference>
<dbReference type="InterPro" id="IPR002885">
    <property type="entry name" value="PPR_rpt"/>
</dbReference>
<dbReference type="Gramene" id="Jr11_09230_p1">
    <property type="protein sequence ID" value="cds.Jr11_09230_p1"/>
    <property type="gene ID" value="Jr11_09230"/>
</dbReference>
<evidence type="ECO:0000313" key="4">
    <source>
        <dbReference type="RefSeq" id="XP_018826980.1"/>
    </source>
</evidence>
<dbReference type="Pfam" id="PF20431">
    <property type="entry name" value="E_motif"/>
    <property type="match status" value="1"/>
</dbReference>
<sequence>MHWCGRGIRSLSSCSTKNIQTNWDPTASLQLNHAALVLLEKCSTREHFKQILGQIMRTNLVGQTFPMSRLLFFSAISRPENLDMALRLFDHYTPHPNLYIYNTMISALSSFSISQSFALYYSMLSSGIYPDKHTLLYLLQASQRISEAKQIHCHAVVTGLSSYGYLQNSLVKIYLENGLLGLAHQVFRHMPVLDVVSFNILIVGYAKRGYSFDALDLFFEMIGSGLEPDEFTIVGLLMSCGQLGNAKLGKSVHSWIEKRKCISSSNLILGNALLDMYAKCKKLEFAQRVFDALVVKDIISWNTMIAGYAKVGQLDIAHNSFNQMPKRNLFSWNSLMSGYSQKGDYMMVMNLFNSMVGDNVRPDNVTMAILVHAAAEIGGLDQGKSIHSWVVRMQIKIDAFLGSSLIDMYCKCGSIGRAFMVFRGLTEKDVNVWTTMITGFAFHGYGSKALELFSEMQGDVLPNEVTFVSVLTACSHSGLVDEGLKIFNSMKENYGIHPGVEHYGCLVDLFARAGQLAEAKIVIDKMPMEPSQSIWGSVVGACRAHGNMELAEIALRELLKSEPNESGGYILLSNIYATWGRWSCSDKIRELMESRGVKKTAGCSSVAVDGVFHDFVAVDKQHPRWEDIQSILNCLKSEMKSTTDFSFNFLHMLLDPC</sequence>
<dbReference type="KEGG" id="jre:108995809"/>
<dbReference type="InterPro" id="IPR046848">
    <property type="entry name" value="E_motif"/>
</dbReference>
<organism evidence="3 4">
    <name type="scientific">Juglans regia</name>
    <name type="common">English walnut</name>
    <dbReference type="NCBI Taxonomy" id="51240"/>
    <lineage>
        <taxon>Eukaryota</taxon>
        <taxon>Viridiplantae</taxon>
        <taxon>Streptophyta</taxon>
        <taxon>Embryophyta</taxon>
        <taxon>Tracheophyta</taxon>
        <taxon>Spermatophyta</taxon>
        <taxon>Magnoliopsida</taxon>
        <taxon>eudicotyledons</taxon>
        <taxon>Gunneridae</taxon>
        <taxon>Pentapetalae</taxon>
        <taxon>rosids</taxon>
        <taxon>fabids</taxon>
        <taxon>Fagales</taxon>
        <taxon>Juglandaceae</taxon>
        <taxon>Juglans</taxon>
    </lineage>
</organism>
<evidence type="ECO:0000256" key="1">
    <source>
        <dbReference type="ARBA" id="ARBA00022737"/>
    </source>
</evidence>
<keyword evidence="3" id="KW-1185">Reference proteome</keyword>
<dbReference type="FunFam" id="1.25.40.10:FF:000280">
    <property type="entry name" value="Pentatricopeptide repeat-containing protein"/>
    <property type="match status" value="1"/>
</dbReference>
<dbReference type="Proteomes" id="UP000235220">
    <property type="component" value="Chromosome 11"/>
</dbReference>
<dbReference type="RefSeq" id="XP_018826980.1">
    <property type="nucleotide sequence ID" value="XM_018971435.2"/>
</dbReference>
<proteinExistence type="inferred from homology"/>
<dbReference type="PANTHER" id="PTHR47926">
    <property type="entry name" value="PENTATRICOPEPTIDE REPEAT-CONTAINING PROTEIN"/>
    <property type="match status" value="1"/>
</dbReference>
<dbReference type="NCBIfam" id="TIGR00756">
    <property type="entry name" value="PPR"/>
    <property type="match status" value="4"/>
</dbReference>
<dbReference type="PROSITE" id="PS51375">
    <property type="entry name" value="PPR"/>
    <property type="match status" value="4"/>
</dbReference>
<dbReference type="OrthoDB" id="1909720at2759"/>
<dbReference type="Pfam" id="PF01535">
    <property type="entry name" value="PPR"/>
    <property type="match status" value="2"/>
</dbReference>